<dbReference type="VEuPathDB" id="TrichDB:TRFO_21076"/>
<evidence type="ECO:0000313" key="3">
    <source>
        <dbReference type="Proteomes" id="UP000179807"/>
    </source>
</evidence>
<dbReference type="RefSeq" id="XP_068362950.1">
    <property type="nucleotide sequence ID" value="XM_068501750.1"/>
</dbReference>
<feature type="compositionally biased region" description="Polar residues" evidence="1">
    <location>
        <begin position="89"/>
        <end position="100"/>
    </location>
</feature>
<organism evidence="2 3">
    <name type="scientific">Tritrichomonas foetus</name>
    <dbReference type="NCBI Taxonomy" id="1144522"/>
    <lineage>
        <taxon>Eukaryota</taxon>
        <taxon>Metamonada</taxon>
        <taxon>Parabasalia</taxon>
        <taxon>Tritrichomonadida</taxon>
        <taxon>Tritrichomonadidae</taxon>
        <taxon>Tritrichomonas</taxon>
    </lineage>
</organism>
<evidence type="ECO:0000256" key="1">
    <source>
        <dbReference type="SAM" id="MobiDB-lite"/>
    </source>
</evidence>
<dbReference type="Gene3D" id="3.40.140.10">
    <property type="entry name" value="Cytidine Deaminase, domain 2"/>
    <property type="match status" value="1"/>
</dbReference>
<comment type="caution">
    <text evidence="2">The sequence shown here is derived from an EMBL/GenBank/DDBJ whole genome shotgun (WGS) entry which is preliminary data.</text>
</comment>
<sequence>MKGNSSTKNPVKVVLVRWPKGLERVDVTLNDTIGAIVDRMGQKFNFDGSKYTLIQESNNAKTARRTKLSQLQINNGEIFRLDMPPPTPDENSNSRPQTAEMSAKVQRFKSEWGQNAVCLSEIIGKEIVIEQQNSAKIKKVLLPEKECSMVAHVIEELHFMTTRIFFLYGTMPSNSVIRIHAITLPTQRFNSNTGEFTFSDQHKKSSDELAKVLGLQFLGVIVPNDIKSPPVNPNVMLYLSKLAKEVGENFIICSATPDAGKCVFEIFQLSNQFIELASQNFFTGIDGKTSLKVKKNVYAYTKLTDSLAVEYFLVNVASVARESWFPRARFPFQAFYPTVSDFAYAMNVDYQTPDFIRLLDFNMLMFLEQWFNPGNEIPMISRTCISKKELPFALTSKIEEIIASAALVLND</sequence>
<protein>
    <submittedName>
        <fullName evidence="2">Uncharacterized protein</fullName>
    </submittedName>
</protein>
<proteinExistence type="predicted"/>
<dbReference type="Proteomes" id="UP000179807">
    <property type="component" value="Unassembled WGS sequence"/>
</dbReference>
<dbReference type="GO" id="GO:0006511">
    <property type="term" value="P:ubiquitin-dependent protein catabolic process"/>
    <property type="evidence" value="ECO:0007669"/>
    <property type="project" value="InterPro"/>
</dbReference>
<dbReference type="PANTHER" id="PTHR12710:SF0">
    <property type="entry name" value="NUCLEAR PROTEIN LOCALIZATION PROTEIN 4 HOMOLOG"/>
    <property type="match status" value="1"/>
</dbReference>
<reference evidence="2" key="1">
    <citation type="submission" date="2016-10" db="EMBL/GenBank/DDBJ databases">
        <authorList>
            <person name="Benchimol M."/>
            <person name="Almeida L.G."/>
            <person name="Vasconcelos A.T."/>
            <person name="Perreira-Neves A."/>
            <person name="Rosa I.A."/>
            <person name="Tasca T."/>
            <person name="Bogo M.R."/>
            <person name="de Souza W."/>
        </authorList>
    </citation>
    <scope>NUCLEOTIDE SEQUENCE [LARGE SCALE GENOMIC DNA]</scope>
    <source>
        <strain evidence="2">K</strain>
    </source>
</reference>
<dbReference type="EMBL" id="MLAK01000628">
    <property type="protein sequence ID" value="OHT09814.1"/>
    <property type="molecule type" value="Genomic_DNA"/>
</dbReference>
<evidence type="ECO:0000313" key="2">
    <source>
        <dbReference type="EMBL" id="OHT09814.1"/>
    </source>
</evidence>
<dbReference type="PANTHER" id="PTHR12710">
    <property type="entry name" value="NUCLEAR PROTEIN LOCALIZATION 4"/>
    <property type="match status" value="1"/>
</dbReference>
<feature type="region of interest" description="Disordered" evidence="1">
    <location>
        <begin position="79"/>
        <end position="101"/>
    </location>
</feature>
<dbReference type="GO" id="GO:0005634">
    <property type="term" value="C:nucleus"/>
    <property type="evidence" value="ECO:0007669"/>
    <property type="project" value="TreeGrafter"/>
</dbReference>
<gene>
    <name evidence="2" type="ORF">TRFO_21076</name>
</gene>
<dbReference type="GeneID" id="94836454"/>
<dbReference type="OrthoDB" id="10522865at2759"/>
<dbReference type="InterPro" id="IPR016563">
    <property type="entry name" value="Npl4"/>
</dbReference>
<dbReference type="GO" id="GO:0043130">
    <property type="term" value="F:ubiquitin binding"/>
    <property type="evidence" value="ECO:0007669"/>
    <property type="project" value="TreeGrafter"/>
</dbReference>
<accession>A0A1J4KJF0</accession>
<dbReference type="GO" id="GO:0031625">
    <property type="term" value="F:ubiquitin protein ligase binding"/>
    <property type="evidence" value="ECO:0007669"/>
    <property type="project" value="TreeGrafter"/>
</dbReference>
<keyword evidence="3" id="KW-1185">Reference proteome</keyword>
<name>A0A1J4KJF0_9EUKA</name>
<dbReference type="Gene3D" id="3.10.20.90">
    <property type="entry name" value="Phosphatidylinositol 3-kinase Catalytic Subunit, Chain A, domain 1"/>
    <property type="match status" value="1"/>
</dbReference>
<dbReference type="AlphaFoldDB" id="A0A1J4KJF0"/>